<evidence type="ECO:0000256" key="1">
    <source>
        <dbReference type="ARBA" id="ARBA00008061"/>
    </source>
</evidence>
<dbReference type="InterPro" id="IPR004185">
    <property type="entry name" value="Glyco_hydro_13_lg-like_dom"/>
</dbReference>
<dbReference type="InterPro" id="IPR013780">
    <property type="entry name" value="Glyco_hydro_b"/>
</dbReference>
<evidence type="ECO:0000259" key="4">
    <source>
        <dbReference type="SMART" id="SM00642"/>
    </source>
</evidence>
<gene>
    <name evidence="5" type="ORF">SAMN04488529_1277</name>
</gene>
<dbReference type="EMBL" id="FNJM01000027">
    <property type="protein sequence ID" value="SDP84737.1"/>
    <property type="molecule type" value="Genomic_DNA"/>
</dbReference>
<evidence type="ECO:0000256" key="3">
    <source>
        <dbReference type="ARBA" id="ARBA00023295"/>
    </source>
</evidence>
<name>A0A1H0W1W2_9CLOT</name>
<dbReference type="SMART" id="SM00642">
    <property type="entry name" value="Aamy"/>
    <property type="match status" value="1"/>
</dbReference>
<keyword evidence="3" id="KW-0326">Glycosidase</keyword>
<comment type="similarity">
    <text evidence="1">Belongs to the glycosyl hydrolase 13 family.</text>
</comment>
<dbReference type="InterPro" id="IPR017853">
    <property type="entry name" value="GH"/>
</dbReference>
<dbReference type="RefSeq" id="WP_089973642.1">
    <property type="nucleotide sequence ID" value="NZ_FNJM01000027.1"/>
</dbReference>
<dbReference type="AlphaFoldDB" id="A0A1H0W1W2"/>
<reference evidence="5 6" key="1">
    <citation type="submission" date="2016-10" db="EMBL/GenBank/DDBJ databases">
        <authorList>
            <person name="de Groot N.N."/>
        </authorList>
    </citation>
    <scope>NUCLEOTIDE SEQUENCE [LARGE SCALE GENOMIC DNA]</scope>
    <source>
        <strain evidence="5 6">DSM 12272</strain>
    </source>
</reference>
<evidence type="ECO:0000256" key="2">
    <source>
        <dbReference type="ARBA" id="ARBA00022801"/>
    </source>
</evidence>
<dbReference type="InterPro" id="IPR006047">
    <property type="entry name" value="GH13_cat_dom"/>
</dbReference>
<evidence type="ECO:0000313" key="5">
    <source>
        <dbReference type="EMBL" id="SDP84737.1"/>
    </source>
</evidence>
<proteinExistence type="inferred from homology"/>
<protein>
    <submittedName>
        <fullName evidence="5">Pullulanase</fullName>
    </submittedName>
</protein>
<dbReference type="InterPro" id="IPR013783">
    <property type="entry name" value="Ig-like_fold"/>
</dbReference>
<accession>A0A1H0W1W2</accession>
<evidence type="ECO:0000313" key="6">
    <source>
        <dbReference type="Proteomes" id="UP000198597"/>
    </source>
</evidence>
<dbReference type="InterPro" id="IPR014756">
    <property type="entry name" value="Ig_E-set"/>
</dbReference>
<dbReference type="PANTHER" id="PTHR10357">
    <property type="entry name" value="ALPHA-AMYLASE FAMILY MEMBER"/>
    <property type="match status" value="1"/>
</dbReference>
<dbReference type="SUPFAM" id="SSF81296">
    <property type="entry name" value="E set domains"/>
    <property type="match status" value="1"/>
</dbReference>
<dbReference type="SUPFAM" id="SSF51011">
    <property type="entry name" value="Glycosyl hydrolase domain"/>
    <property type="match status" value="1"/>
</dbReference>
<dbReference type="SUPFAM" id="SSF51445">
    <property type="entry name" value="(Trans)glycosidases"/>
    <property type="match status" value="1"/>
</dbReference>
<dbReference type="CDD" id="cd02857">
    <property type="entry name" value="E_set_CDase_PDE_N"/>
    <property type="match status" value="1"/>
</dbReference>
<feature type="domain" description="Glycosyl hydrolase family 13 catalytic" evidence="4">
    <location>
        <begin position="139"/>
        <end position="523"/>
    </location>
</feature>
<dbReference type="Pfam" id="PF00128">
    <property type="entry name" value="Alpha-amylase"/>
    <property type="match status" value="1"/>
</dbReference>
<dbReference type="Gene3D" id="2.60.40.10">
    <property type="entry name" value="Immunoglobulins"/>
    <property type="match status" value="1"/>
</dbReference>
<keyword evidence="6" id="KW-1185">Reference proteome</keyword>
<dbReference type="Gene3D" id="2.60.40.1180">
    <property type="entry name" value="Golgi alpha-mannosidase II"/>
    <property type="match status" value="1"/>
</dbReference>
<dbReference type="GO" id="GO:0004553">
    <property type="term" value="F:hydrolase activity, hydrolyzing O-glycosyl compounds"/>
    <property type="evidence" value="ECO:0007669"/>
    <property type="project" value="InterPro"/>
</dbReference>
<dbReference type="CDD" id="cd11338">
    <property type="entry name" value="AmyAc_CMD"/>
    <property type="match status" value="1"/>
</dbReference>
<dbReference type="Gene3D" id="3.20.20.80">
    <property type="entry name" value="Glycosidases"/>
    <property type="match status" value="1"/>
</dbReference>
<dbReference type="Gene3D" id="3.90.400.10">
    <property type="entry name" value="Oligo-1,6-glucosidase, Domain 2"/>
    <property type="match status" value="1"/>
</dbReference>
<dbReference type="InterPro" id="IPR045857">
    <property type="entry name" value="O16G_dom_2"/>
</dbReference>
<dbReference type="STRING" id="94869.SAMN04488529_1277"/>
<organism evidence="5 6">
    <name type="scientific">Clostridium gasigenes</name>
    <dbReference type="NCBI Taxonomy" id="94869"/>
    <lineage>
        <taxon>Bacteria</taxon>
        <taxon>Bacillati</taxon>
        <taxon>Bacillota</taxon>
        <taxon>Clostridia</taxon>
        <taxon>Eubacteriales</taxon>
        <taxon>Clostridiaceae</taxon>
        <taxon>Clostridium</taxon>
    </lineage>
</organism>
<sequence>MEDIRAFHNSHKLEYRNPFGAVKVGTTIKISIELNKEATVYIHTTSFKGREQEISMDYVFKNQDGSFLYTGIIDTSNSLGLLNYYFKIIYNNDVVYYGNNNDILGGIGQRYDYRPKLYQITVYNERPVPDWYKEGIIYQIFVDRFLNGNEKGEISSPKKNSFIYATWEDEPMYIKNEKGNIARWDFYGGNLKGVKEKLEYIKSLGASIIYMNPIFEAVSCHKYDTGDYKKIDGMFGTEEDFKALCEEAKKLGIRIILDGVFSHTGSDSKYFNKLGTYKNQGAYQSKESKYYNWYRFNKHPNEYECWWGFDNQPNINELNEDYVNYIIKDEDSVIAKWMKLGASGWRLDVADELPDKFIQMIKEKMLEIDEESVLIGEVWEDASNKISYSDRREYFFGKELDSVTNYPFRDIVIGLIEGNISSDLFIKKLMSLLENYPIENFYSSMNLLGNHDTERIFTKLSENMELLKLAIVIQMTIPGVPLIYYGDEVGLLGGRDPQNRRPYPWNKQNKEILNWYKVLGNIRSNEVSLKKGSFKPISISSEVLAYEREYKSEKILVLVNTTNRELECKFKGCGKTLIGLIDKTEGYEEIDGEINIKMCNHGVKIIKLI</sequence>
<dbReference type="Proteomes" id="UP000198597">
    <property type="component" value="Unassembled WGS sequence"/>
</dbReference>
<keyword evidence="2" id="KW-0378">Hydrolase</keyword>
<dbReference type="PANTHER" id="PTHR10357:SF210">
    <property type="entry name" value="MALTODEXTRIN GLUCOSIDASE"/>
    <property type="match status" value="1"/>
</dbReference>
<dbReference type="GO" id="GO:0005975">
    <property type="term" value="P:carbohydrate metabolic process"/>
    <property type="evidence" value="ECO:0007669"/>
    <property type="project" value="InterPro"/>
</dbReference>
<dbReference type="OrthoDB" id="9805159at2"/>